<proteinExistence type="predicted"/>
<evidence type="ECO:0000259" key="1">
    <source>
        <dbReference type="Pfam" id="PF09407"/>
    </source>
</evidence>
<organism evidence="2 3">
    <name type="scientific">Hoyosella altamirensis</name>
    <dbReference type="NCBI Taxonomy" id="616997"/>
    <lineage>
        <taxon>Bacteria</taxon>
        <taxon>Bacillati</taxon>
        <taxon>Actinomycetota</taxon>
        <taxon>Actinomycetes</taxon>
        <taxon>Mycobacteriales</taxon>
        <taxon>Hoyosellaceae</taxon>
        <taxon>Hoyosella</taxon>
    </lineage>
</organism>
<dbReference type="OrthoDB" id="4390288at2"/>
<comment type="caution">
    <text evidence="2">The sequence shown here is derived from an EMBL/GenBank/DDBJ whole genome shotgun (WGS) entry which is preliminary data.</text>
</comment>
<dbReference type="RefSeq" id="WP_064439300.1">
    <property type="nucleotide sequence ID" value="NZ_BDDI01000004.1"/>
</dbReference>
<accession>A0A839RT04</accession>
<keyword evidence="2" id="KW-0540">Nuclease</keyword>
<dbReference type="InterPro" id="IPR011335">
    <property type="entry name" value="Restrct_endonuc-II-like"/>
</dbReference>
<gene>
    <name evidence="2" type="ORF">FHU29_003502</name>
</gene>
<dbReference type="AlphaFoldDB" id="A0A839RT04"/>
<evidence type="ECO:0000313" key="3">
    <source>
        <dbReference type="Proteomes" id="UP000567922"/>
    </source>
</evidence>
<dbReference type="EMBL" id="JACHWS010000003">
    <property type="protein sequence ID" value="MBB3039033.1"/>
    <property type="molecule type" value="Genomic_DNA"/>
</dbReference>
<dbReference type="InterPro" id="IPR018547">
    <property type="entry name" value="AbiEi_C"/>
</dbReference>
<keyword evidence="3" id="KW-1185">Reference proteome</keyword>
<dbReference type="GO" id="GO:0004519">
    <property type="term" value="F:endonuclease activity"/>
    <property type="evidence" value="ECO:0007669"/>
    <property type="project" value="UniProtKB-KW"/>
</dbReference>
<dbReference type="Proteomes" id="UP000567922">
    <property type="component" value="Unassembled WGS sequence"/>
</dbReference>
<protein>
    <submittedName>
        <fullName evidence="2">Very-short-patch-repair endonuclease</fullName>
    </submittedName>
</protein>
<dbReference type="SUPFAM" id="SSF52980">
    <property type="entry name" value="Restriction endonuclease-like"/>
    <property type="match status" value="1"/>
</dbReference>
<feature type="domain" description="AbiEi antitoxin C-terminal" evidence="1">
    <location>
        <begin position="66"/>
        <end position="172"/>
    </location>
</feature>
<dbReference type="Pfam" id="PF09407">
    <property type="entry name" value="AbiEi_1"/>
    <property type="match status" value="1"/>
</dbReference>
<reference evidence="2 3" key="1">
    <citation type="submission" date="2020-08" db="EMBL/GenBank/DDBJ databases">
        <title>Sequencing the genomes of 1000 actinobacteria strains.</title>
        <authorList>
            <person name="Klenk H.-P."/>
        </authorList>
    </citation>
    <scope>NUCLEOTIDE SEQUENCE [LARGE SCALE GENOMIC DNA]</scope>
    <source>
        <strain evidence="2 3">DSM 45258</strain>
    </source>
</reference>
<name>A0A839RT04_9ACTN</name>
<sequence length="300" mass="33966">MHRELDLLRRQQEGVFSRQQALRFHSAAYLTNKVREGKWTKILPGIFTLQGTSPTTRVRIRAAALYLGREVIVTHQTAAEVHGFAIFNDSSTHILMPPGRRLTTAGLTAHRDIVSSSDIQCVSNNLVTSPARTAVDLALQYDRLDGLAILDRAIRAHRNRSAPATLEELLAQVSRIAGKKGARKVRELLAIADPGAASPMESRVRLRCLDAELPRPDTQVRVHTPEGDKFLDLGWREYRIGLEYDSVQHHSGSDAVRRDYRRHNAISDSGWLLFYATAEQVRLRPWEFTEPIRRAIRRRS</sequence>
<keyword evidence="2" id="KW-0378">Hydrolase</keyword>
<evidence type="ECO:0000313" key="2">
    <source>
        <dbReference type="EMBL" id="MBB3039033.1"/>
    </source>
</evidence>
<keyword evidence="2" id="KW-0255">Endonuclease</keyword>